<dbReference type="AlphaFoldDB" id="A0A1I7H1U0"/>
<evidence type="ECO:0000256" key="16">
    <source>
        <dbReference type="ARBA" id="ARBA00029570"/>
    </source>
</evidence>
<dbReference type="EC" id="2.7.7.62" evidence="9"/>
<evidence type="ECO:0000256" key="15">
    <source>
        <dbReference type="ARBA" id="ARBA00023134"/>
    </source>
</evidence>
<evidence type="ECO:0000256" key="8">
    <source>
        <dbReference type="ARBA" id="ARBA00012016"/>
    </source>
</evidence>
<dbReference type="GO" id="GO:0005524">
    <property type="term" value="F:ATP binding"/>
    <property type="evidence" value="ECO:0007669"/>
    <property type="project" value="UniProtKB-KW"/>
</dbReference>
<dbReference type="RefSeq" id="WP_090471153.1">
    <property type="nucleotide sequence ID" value="NZ_FOWF01000012.1"/>
</dbReference>
<dbReference type="PANTHER" id="PTHR34848:SF1">
    <property type="entry name" value="BIFUNCTIONAL ADENOSYLCOBALAMIN BIOSYNTHESIS PROTEIN COBU"/>
    <property type="match status" value="1"/>
</dbReference>
<comment type="catalytic activity">
    <reaction evidence="2">
        <text>adenosylcob(III)inamide phosphate + GTP + H(+) = adenosylcob(III)inamide-GDP + diphosphate</text>
        <dbReference type="Rhea" id="RHEA:22712"/>
        <dbReference type="ChEBI" id="CHEBI:15378"/>
        <dbReference type="ChEBI" id="CHEBI:33019"/>
        <dbReference type="ChEBI" id="CHEBI:37565"/>
        <dbReference type="ChEBI" id="CHEBI:58502"/>
        <dbReference type="ChEBI" id="CHEBI:60487"/>
        <dbReference type="EC" id="2.7.7.62"/>
    </reaction>
</comment>
<organism evidence="18 19">
    <name type="scientific">Eubacterium pyruvativorans</name>
    <dbReference type="NCBI Taxonomy" id="155865"/>
    <lineage>
        <taxon>Bacteria</taxon>
        <taxon>Bacillati</taxon>
        <taxon>Bacillota</taxon>
        <taxon>Clostridia</taxon>
        <taxon>Eubacteriales</taxon>
        <taxon>Eubacteriaceae</taxon>
        <taxon>Eubacterium</taxon>
    </lineage>
</organism>
<keyword evidence="13 18" id="KW-0418">Kinase</keyword>
<evidence type="ECO:0000256" key="5">
    <source>
        <dbReference type="ARBA" id="ARBA00004692"/>
    </source>
</evidence>
<dbReference type="UniPathway" id="UPA00148">
    <property type="reaction ID" value="UER00236"/>
</dbReference>
<dbReference type="PROSITE" id="PS51375">
    <property type="entry name" value="PPR"/>
    <property type="match status" value="1"/>
</dbReference>
<comment type="function">
    <text evidence="4">Catalyzes ATP-dependent phosphorylation of adenosylcobinamide and addition of GMP to adenosylcobinamide phosphate.</text>
</comment>
<comment type="catalytic activity">
    <reaction evidence="3">
        <text>adenosylcob(III)inamide + GTP = adenosylcob(III)inamide phosphate + GDP + H(+)</text>
        <dbReference type="Rhea" id="RHEA:15765"/>
        <dbReference type="ChEBI" id="CHEBI:2480"/>
        <dbReference type="ChEBI" id="CHEBI:15378"/>
        <dbReference type="ChEBI" id="CHEBI:37565"/>
        <dbReference type="ChEBI" id="CHEBI:58189"/>
        <dbReference type="ChEBI" id="CHEBI:58502"/>
        <dbReference type="EC" id="2.7.1.156"/>
    </reaction>
</comment>
<evidence type="ECO:0000256" key="11">
    <source>
        <dbReference type="ARBA" id="ARBA00022679"/>
    </source>
</evidence>
<dbReference type="InterPro" id="IPR002885">
    <property type="entry name" value="PPR_rpt"/>
</dbReference>
<dbReference type="Gene3D" id="3.40.50.300">
    <property type="entry name" value="P-loop containing nucleotide triphosphate hydrolases"/>
    <property type="match status" value="1"/>
</dbReference>
<gene>
    <name evidence="18" type="ORF">SAMN05216508_11121</name>
</gene>
<keyword evidence="12" id="KW-0547">Nucleotide-binding</keyword>
<evidence type="ECO:0000256" key="12">
    <source>
        <dbReference type="ARBA" id="ARBA00022741"/>
    </source>
</evidence>
<comment type="similarity">
    <text evidence="7">Belongs to the CobU/CobP family.</text>
</comment>
<dbReference type="GO" id="GO:0008820">
    <property type="term" value="F:cobinamide phosphate guanylyltransferase activity"/>
    <property type="evidence" value="ECO:0007669"/>
    <property type="project" value="UniProtKB-EC"/>
</dbReference>
<comment type="pathway">
    <text evidence="6">Cofactor biosynthesis; adenosylcobalamin biosynthesis; adenosylcobalamin from cob(II)yrinate a,c-diamide: step 5/7.</text>
</comment>
<keyword evidence="14" id="KW-0067">ATP-binding</keyword>
<evidence type="ECO:0000256" key="14">
    <source>
        <dbReference type="ARBA" id="ARBA00022840"/>
    </source>
</evidence>
<dbReference type="SUPFAM" id="SSF52540">
    <property type="entry name" value="P-loop containing nucleoside triphosphate hydrolases"/>
    <property type="match status" value="1"/>
</dbReference>
<protein>
    <recommendedName>
        <fullName evidence="16">Adenosylcobinamide kinase</fullName>
        <ecNumber evidence="8">2.7.1.156</ecNumber>
        <ecNumber evidence="9">2.7.7.62</ecNumber>
    </recommendedName>
    <alternativeName>
        <fullName evidence="17">Adenosylcobinamide-phosphate guanylyltransferase</fullName>
    </alternativeName>
</protein>
<proteinExistence type="inferred from homology"/>
<dbReference type="EC" id="2.7.1.156" evidence="8"/>
<dbReference type="InterPro" id="IPR027417">
    <property type="entry name" value="P-loop_NTPase"/>
</dbReference>
<dbReference type="GO" id="GO:0043752">
    <property type="term" value="F:adenosylcobinamide kinase activity"/>
    <property type="evidence" value="ECO:0007669"/>
    <property type="project" value="UniProtKB-EC"/>
</dbReference>
<evidence type="ECO:0000256" key="9">
    <source>
        <dbReference type="ARBA" id="ARBA00012523"/>
    </source>
</evidence>
<evidence type="ECO:0000256" key="3">
    <source>
        <dbReference type="ARBA" id="ARBA00001522"/>
    </source>
</evidence>
<evidence type="ECO:0000313" key="19">
    <source>
        <dbReference type="Proteomes" id="UP000198817"/>
    </source>
</evidence>
<keyword evidence="15" id="KW-0342">GTP-binding</keyword>
<comment type="catalytic activity">
    <reaction evidence="1">
        <text>adenosylcob(III)inamide + ATP = adenosylcob(III)inamide phosphate + ADP + H(+)</text>
        <dbReference type="Rhea" id="RHEA:15769"/>
        <dbReference type="ChEBI" id="CHEBI:2480"/>
        <dbReference type="ChEBI" id="CHEBI:15378"/>
        <dbReference type="ChEBI" id="CHEBI:30616"/>
        <dbReference type="ChEBI" id="CHEBI:58502"/>
        <dbReference type="ChEBI" id="CHEBI:456216"/>
        <dbReference type="EC" id="2.7.1.156"/>
    </reaction>
</comment>
<evidence type="ECO:0000256" key="10">
    <source>
        <dbReference type="ARBA" id="ARBA00022573"/>
    </source>
</evidence>
<evidence type="ECO:0000256" key="1">
    <source>
        <dbReference type="ARBA" id="ARBA00000312"/>
    </source>
</evidence>
<comment type="pathway">
    <text evidence="5">Cofactor biosynthesis; adenosylcobalamin biosynthesis; adenosylcobalamin from cob(II)yrinate a,c-diamide: step 6/7.</text>
</comment>
<dbReference type="EMBL" id="FPBT01000011">
    <property type="protein sequence ID" value="SFU54669.1"/>
    <property type="molecule type" value="Genomic_DNA"/>
</dbReference>
<evidence type="ECO:0000256" key="2">
    <source>
        <dbReference type="ARBA" id="ARBA00000711"/>
    </source>
</evidence>
<keyword evidence="11 18" id="KW-0808">Transferase</keyword>
<dbReference type="STRING" id="155865.SAMN05216515_11221"/>
<dbReference type="Proteomes" id="UP000198817">
    <property type="component" value="Unassembled WGS sequence"/>
</dbReference>
<evidence type="ECO:0000256" key="6">
    <source>
        <dbReference type="ARBA" id="ARBA00005159"/>
    </source>
</evidence>
<dbReference type="GO" id="GO:0005525">
    <property type="term" value="F:GTP binding"/>
    <property type="evidence" value="ECO:0007669"/>
    <property type="project" value="UniProtKB-KW"/>
</dbReference>
<keyword evidence="10" id="KW-0169">Cobalamin biosynthesis</keyword>
<keyword evidence="18" id="KW-0548">Nucleotidyltransferase</keyword>
<evidence type="ECO:0000256" key="13">
    <source>
        <dbReference type="ARBA" id="ARBA00022777"/>
    </source>
</evidence>
<evidence type="ECO:0000256" key="7">
    <source>
        <dbReference type="ARBA" id="ARBA00007490"/>
    </source>
</evidence>
<evidence type="ECO:0000313" key="18">
    <source>
        <dbReference type="EMBL" id="SFU54669.1"/>
    </source>
</evidence>
<sequence>MNILISGGAKNGKSDIAERIVRRMMERLHKPLYYVATMMPADEEDRERIRVHRMNREGAGFQTLEAGNRILRVLDLPKTDPGGIFLVDSTTALMANEMFPAAGPGFDPGAAERVPEELASFAARTGNTVFVSDQIYEDARLPEAGAASRDLPLPDLTEVYRSALGKADCRLAAECETVLEVTAGRVKVWKGEFQCDI</sequence>
<reference evidence="18 19" key="1">
    <citation type="submission" date="2016-10" db="EMBL/GenBank/DDBJ databases">
        <authorList>
            <person name="de Groot N.N."/>
        </authorList>
    </citation>
    <scope>NUCLEOTIDE SEQUENCE [LARGE SCALE GENOMIC DNA]</scope>
    <source>
        <strain evidence="18 19">KHGC13</strain>
    </source>
</reference>
<dbReference type="InterPro" id="IPR003203">
    <property type="entry name" value="CobU/CobP"/>
</dbReference>
<accession>A0A1I7H1U0</accession>
<dbReference type="PANTHER" id="PTHR34848">
    <property type="match status" value="1"/>
</dbReference>
<dbReference type="OrthoDB" id="9799422at2"/>
<dbReference type="GO" id="GO:0009236">
    <property type="term" value="P:cobalamin biosynthetic process"/>
    <property type="evidence" value="ECO:0007669"/>
    <property type="project" value="UniProtKB-UniPathway"/>
</dbReference>
<evidence type="ECO:0000256" key="4">
    <source>
        <dbReference type="ARBA" id="ARBA00003889"/>
    </source>
</evidence>
<dbReference type="Pfam" id="PF02283">
    <property type="entry name" value="CobU"/>
    <property type="match status" value="1"/>
</dbReference>
<evidence type="ECO:0000256" key="17">
    <source>
        <dbReference type="ARBA" id="ARBA00030571"/>
    </source>
</evidence>
<keyword evidence="19" id="KW-1185">Reference proteome</keyword>
<name>A0A1I7H1U0_9FIRM</name>